<dbReference type="PANTHER" id="PTHR33119:SF1">
    <property type="entry name" value="FE2OG DIOXYGENASE DOMAIN-CONTAINING PROTEIN"/>
    <property type="match status" value="1"/>
</dbReference>
<feature type="region of interest" description="Disordered" evidence="1">
    <location>
        <begin position="459"/>
        <end position="481"/>
    </location>
</feature>
<organism evidence="4 5">
    <name type="scientific">Aspergillus indologenus CBS 114.80</name>
    <dbReference type="NCBI Taxonomy" id="1450541"/>
    <lineage>
        <taxon>Eukaryota</taxon>
        <taxon>Fungi</taxon>
        <taxon>Dikarya</taxon>
        <taxon>Ascomycota</taxon>
        <taxon>Pezizomycotina</taxon>
        <taxon>Eurotiomycetes</taxon>
        <taxon>Eurotiomycetidae</taxon>
        <taxon>Eurotiales</taxon>
        <taxon>Aspergillaceae</taxon>
        <taxon>Aspergillus</taxon>
        <taxon>Aspergillus subgen. Circumdati</taxon>
    </lineage>
</organism>
<feature type="region of interest" description="Disordered" evidence="1">
    <location>
        <begin position="183"/>
        <end position="203"/>
    </location>
</feature>
<dbReference type="PANTHER" id="PTHR33119">
    <property type="entry name" value="IFI3P"/>
    <property type="match status" value="1"/>
</dbReference>
<dbReference type="InterPro" id="IPR025340">
    <property type="entry name" value="DUF4246"/>
</dbReference>
<dbReference type="EMBL" id="KZ825480">
    <property type="protein sequence ID" value="PYI33810.1"/>
    <property type="molecule type" value="Genomic_DNA"/>
</dbReference>
<dbReference type="Pfam" id="PF14033">
    <property type="entry name" value="DUF4246"/>
    <property type="match status" value="1"/>
</dbReference>
<feature type="domain" description="DUF4246" evidence="3">
    <location>
        <begin position="52"/>
        <end position="117"/>
    </location>
</feature>
<keyword evidence="5" id="KW-1185">Reference proteome</keyword>
<protein>
    <submittedName>
        <fullName evidence="4">Uncharacterized protein</fullName>
    </submittedName>
</protein>
<dbReference type="Proteomes" id="UP000248817">
    <property type="component" value="Unassembled WGS sequence"/>
</dbReference>
<evidence type="ECO:0000313" key="4">
    <source>
        <dbReference type="EMBL" id="PYI33810.1"/>
    </source>
</evidence>
<evidence type="ECO:0000313" key="5">
    <source>
        <dbReference type="Proteomes" id="UP000248817"/>
    </source>
</evidence>
<dbReference type="AlphaFoldDB" id="A0A2V5IY04"/>
<reference evidence="4 5" key="1">
    <citation type="submission" date="2018-02" db="EMBL/GenBank/DDBJ databases">
        <title>The genomes of Aspergillus section Nigri reveals drivers in fungal speciation.</title>
        <authorList>
            <consortium name="DOE Joint Genome Institute"/>
            <person name="Vesth T.C."/>
            <person name="Nybo J."/>
            <person name="Theobald S."/>
            <person name="Brandl J."/>
            <person name="Frisvad J.C."/>
            <person name="Nielsen K.F."/>
            <person name="Lyhne E.K."/>
            <person name="Kogle M.E."/>
            <person name="Kuo A."/>
            <person name="Riley R."/>
            <person name="Clum A."/>
            <person name="Nolan M."/>
            <person name="Lipzen A."/>
            <person name="Salamov A."/>
            <person name="Henrissat B."/>
            <person name="Wiebenga A."/>
            <person name="De vries R.P."/>
            <person name="Grigoriev I.V."/>
            <person name="Mortensen U.H."/>
            <person name="Andersen M.R."/>
            <person name="Baker S.E."/>
        </authorList>
    </citation>
    <scope>NUCLEOTIDE SEQUENCE [LARGE SCALE GENOMIC DNA]</scope>
    <source>
        <strain evidence="4 5">CBS 114.80</strain>
    </source>
</reference>
<gene>
    <name evidence="4" type="ORF">BP00DRAFT_423657</name>
</gene>
<proteinExistence type="predicted"/>
<sequence length="720" mass="82675">MASRRALQTLYCRSRPQIPTRTLYIRSPFSLSRLHSQQFPKMDNSGDGPLQVPGFNDIPLYYESSRGSRFAHGIADWRQRPQLTLREVCMLQFMSYVTEQPDWENKCDDPDTLKKWRVKADTVFDLDQPCWEWCRKELRDKAADFKRKGHVAVFDADSRVIKAEVDASLLADLQTAMEPLFSSTEQLDSNSREAPVDAGGQGPIRHVVDPSMYPLVYGRTKVLIDGGKVDLGRLGSYDKSQCRTAPIPDKLPERVYELHPEERNSNDGRRLGKPKYWSNNFQWLPCEVMFTGRDKTEITSYINGLNPKEKGTYQALERLISTTIQPWNEMLILGKQGRTPIRIRTYDFEREGTELPRAYHLLNATRPFDMNFAEETWAEIRSQTREYLSLPEHEKRYQITPTESNVKDLLASMEPWQWSSRTALQDLMCEKSKRLSIFKGIEPGISFTYDEWRTGENTGRAIRPKVNDNKRSGDPPLPDPDHQYYSVSLRDQFKGLQVVIRVSSIELTPEQPLYAGDPAFGVPGILNEHIVATTVCYIDVDNVEDAKLSFEHETRLDILGFNPDNCFVMDRVFGIPEQPIALDQDNTPPPALQILGSIPISRAGALLAWPSTLRSKAESFTLRDPAKPGRLRFVTLWLVDPHYRICSTRNVPPQNPTWVHKGLNKGSEETRGTGLMMPEEAIQLRKRMKEERAIIAQEFHRDGHGWHTLFDDFCYLSYPD</sequence>
<evidence type="ECO:0000256" key="1">
    <source>
        <dbReference type="SAM" id="MobiDB-lite"/>
    </source>
</evidence>
<dbReference type="Pfam" id="PF21666">
    <property type="entry name" value="DUF4246_N"/>
    <property type="match status" value="1"/>
</dbReference>
<name>A0A2V5IY04_9EURO</name>
<accession>A0A2V5IY04</accession>
<dbReference type="InterPro" id="IPR049207">
    <property type="entry name" value="DUF4246_N"/>
</dbReference>
<dbReference type="InterPro" id="IPR049192">
    <property type="entry name" value="DUF4246_C"/>
</dbReference>
<feature type="domain" description="DUF4246" evidence="2">
    <location>
        <begin position="130"/>
        <end position="660"/>
    </location>
</feature>
<evidence type="ECO:0000259" key="2">
    <source>
        <dbReference type="Pfam" id="PF14033"/>
    </source>
</evidence>
<evidence type="ECO:0000259" key="3">
    <source>
        <dbReference type="Pfam" id="PF21666"/>
    </source>
</evidence>